<evidence type="ECO:0000313" key="8">
    <source>
        <dbReference type="Proteomes" id="UP000305423"/>
    </source>
</evidence>
<evidence type="ECO:0000256" key="2">
    <source>
        <dbReference type="ARBA" id="ARBA00022898"/>
    </source>
</evidence>
<proteinExistence type="inferred from homology"/>
<dbReference type="InterPro" id="IPR036388">
    <property type="entry name" value="WH-like_DNA-bd_sf"/>
</dbReference>
<dbReference type="InterPro" id="IPR000524">
    <property type="entry name" value="Tscrpt_reg_HTH_GntR"/>
</dbReference>
<dbReference type="EMBL" id="PNEL01000062">
    <property type="protein sequence ID" value="TMN73934.1"/>
    <property type="molecule type" value="Genomic_DNA"/>
</dbReference>
<dbReference type="GO" id="GO:0003700">
    <property type="term" value="F:DNA-binding transcription factor activity"/>
    <property type="evidence" value="ECO:0007669"/>
    <property type="project" value="InterPro"/>
</dbReference>
<reference evidence="7 8" key="1">
    <citation type="submission" date="2017-12" db="EMBL/GenBank/DDBJ databases">
        <authorList>
            <person name="Paulsen S."/>
            <person name="Gram L.K."/>
        </authorList>
    </citation>
    <scope>NUCLEOTIDE SEQUENCE [LARGE SCALE GENOMIC DNA]</scope>
    <source>
        <strain evidence="7 8">S1607</strain>
    </source>
</reference>
<dbReference type="PROSITE" id="PS50949">
    <property type="entry name" value="HTH_GNTR"/>
    <property type="match status" value="1"/>
</dbReference>
<dbReference type="InterPro" id="IPR051446">
    <property type="entry name" value="HTH_trans_reg/aminotransferase"/>
</dbReference>
<dbReference type="InterPro" id="IPR015421">
    <property type="entry name" value="PyrdxlP-dep_Trfase_major"/>
</dbReference>
<dbReference type="Gene3D" id="3.40.640.10">
    <property type="entry name" value="Type I PLP-dependent aspartate aminotransferase-like (Major domain)"/>
    <property type="match status" value="1"/>
</dbReference>
<keyword evidence="2" id="KW-0663">Pyridoxal phosphate</keyword>
<comment type="caution">
    <text evidence="7">The sequence shown here is derived from an EMBL/GenBank/DDBJ whole genome shotgun (WGS) entry which is preliminary data.</text>
</comment>
<dbReference type="CDD" id="cd00609">
    <property type="entry name" value="AAT_like"/>
    <property type="match status" value="1"/>
</dbReference>
<dbReference type="Gene3D" id="1.10.10.10">
    <property type="entry name" value="Winged helix-like DNA-binding domain superfamily/Winged helix DNA-binding domain"/>
    <property type="match status" value="1"/>
</dbReference>
<evidence type="ECO:0000259" key="6">
    <source>
        <dbReference type="PROSITE" id="PS50949"/>
    </source>
</evidence>
<comment type="similarity">
    <text evidence="1">In the C-terminal section; belongs to the class-I pyridoxal-phosphate-dependent aminotransferase family.</text>
</comment>
<protein>
    <submittedName>
        <fullName evidence="7">PLP-dependent aminotransferase family protein</fullName>
    </submittedName>
</protein>
<dbReference type="InterPro" id="IPR015424">
    <property type="entry name" value="PyrdxlP-dep_Trfase"/>
</dbReference>
<keyword evidence="7" id="KW-0808">Transferase</keyword>
<evidence type="ECO:0000256" key="4">
    <source>
        <dbReference type="ARBA" id="ARBA00023125"/>
    </source>
</evidence>
<keyword evidence="3" id="KW-0805">Transcription regulation</keyword>
<dbReference type="GO" id="GO:0008483">
    <property type="term" value="F:transaminase activity"/>
    <property type="evidence" value="ECO:0007669"/>
    <property type="project" value="UniProtKB-KW"/>
</dbReference>
<organism evidence="7 8">
    <name type="scientific">Pseudoalteromonas piscicida</name>
    <dbReference type="NCBI Taxonomy" id="43662"/>
    <lineage>
        <taxon>Bacteria</taxon>
        <taxon>Pseudomonadati</taxon>
        <taxon>Pseudomonadota</taxon>
        <taxon>Gammaproteobacteria</taxon>
        <taxon>Alteromonadales</taxon>
        <taxon>Pseudoalteromonadaceae</taxon>
        <taxon>Pseudoalteromonas</taxon>
    </lineage>
</organism>
<evidence type="ECO:0000256" key="1">
    <source>
        <dbReference type="ARBA" id="ARBA00005384"/>
    </source>
</evidence>
<dbReference type="AlphaFoldDB" id="A0AAQ2ERJ6"/>
<dbReference type="Pfam" id="PF00155">
    <property type="entry name" value="Aminotran_1_2"/>
    <property type="match status" value="1"/>
</dbReference>
<keyword evidence="5" id="KW-0804">Transcription</keyword>
<dbReference type="InterPro" id="IPR004839">
    <property type="entry name" value="Aminotransferase_I/II_large"/>
</dbReference>
<evidence type="ECO:0000256" key="3">
    <source>
        <dbReference type="ARBA" id="ARBA00023015"/>
    </source>
</evidence>
<reference evidence="8" key="2">
    <citation type="submission" date="2019-06" db="EMBL/GenBank/DDBJ databases">
        <title>Co-occurence of chitin degradation, pigmentation and bioactivity in marine Pseudoalteromonas.</title>
        <authorList>
            <person name="Sonnenschein E.C."/>
            <person name="Bech P.K."/>
        </authorList>
    </citation>
    <scope>NUCLEOTIDE SEQUENCE [LARGE SCALE GENOMIC DNA]</scope>
    <source>
        <strain evidence="8">S1607</strain>
    </source>
</reference>
<dbReference type="GO" id="GO:0030170">
    <property type="term" value="F:pyridoxal phosphate binding"/>
    <property type="evidence" value="ECO:0007669"/>
    <property type="project" value="InterPro"/>
</dbReference>
<dbReference type="Proteomes" id="UP000305423">
    <property type="component" value="Unassembled WGS sequence"/>
</dbReference>
<sequence length="486" mass="54292">MSKSWQMHFCLTHAQGKTIHTKLLNQITSDITLGRLNPGTLLPSSRKLAEQLSINRKTVQVVYEELEAQGWLLTKPRSGTFVANELPEQSLTDSTQHLVTMTQKTKATSGLVEMLYQDAIEPLSDFTSLNDGSPDSRLIPYTLLARTYRKVCIELSRKAQLGYGDPRGTPELRGAIANMLSFDRFMNCNIEEICIVRGSQMGIYLSSKVLDPRKGAIVVEALCYLPAKAAFEAHGFVVLPCPIDDKGLDTEQLAALLATHPIAAVYVTPHHQYPTTVTMPMERRLALLALSKAYNFAILEDDYDHEFHYNTRPIPPLASLPNSENVIHIGSMSKVFAPGLRLGYIAAAPEFIERIAQQIMLIDRQGNTVSEIVLARLMDLGEVKRHIRKTRRQYQARRDFAMAELERVFGTRISYHIPTGGLALWLDISTVAKTKPLSFAPSKDFTLSSVFTNSQSPTSHIRFGFGALSEPEICKAIHLLYNSLFE</sequence>
<dbReference type="PANTHER" id="PTHR46577">
    <property type="entry name" value="HTH-TYPE TRANSCRIPTIONAL REGULATORY PROTEIN GABR"/>
    <property type="match status" value="1"/>
</dbReference>
<dbReference type="RefSeq" id="WP_026001111.1">
    <property type="nucleotide sequence ID" value="NZ_JXXW01000009.1"/>
</dbReference>
<dbReference type="PANTHER" id="PTHR46577:SF1">
    <property type="entry name" value="HTH-TYPE TRANSCRIPTIONAL REGULATORY PROTEIN GABR"/>
    <property type="match status" value="1"/>
</dbReference>
<dbReference type="CDD" id="cd07377">
    <property type="entry name" value="WHTH_GntR"/>
    <property type="match status" value="1"/>
</dbReference>
<evidence type="ECO:0000256" key="5">
    <source>
        <dbReference type="ARBA" id="ARBA00023163"/>
    </source>
</evidence>
<evidence type="ECO:0000313" key="7">
    <source>
        <dbReference type="EMBL" id="TMN73934.1"/>
    </source>
</evidence>
<dbReference type="SUPFAM" id="SSF53383">
    <property type="entry name" value="PLP-dependent transferases"/>
    <property type="match status" value="1"/>
</dbReference>
<keyword evidence="7" id="KW-0032">Aminotransferase</keyword>
<dbReference type="PRINTS" id="PR00035">
    <property type="entry name" value="HTHGNTR"/>
</dbReference>
<feature type="domain" description="HTH gntR-type" evidence="6">
    <location>
        <begin position="17"/>
        <end position="85"/>
    </location>
</feature>
<gene>
    <name evidence="7" type="ORF">CWB74_19775</name>
</gene>
<accession>A0AAQ2ERJ6</accession>
<dbReference type="Pfam" id="PF00392">
    <property type="entry name" value="GntR"/>
    <property type="match status" value="1"/>
</dbReference>
<dbReference type="InterPro" id="IPR036390">
    <property type="entry name" value="WH_DNA-bd_sf"/>
</dbReference>
<dbReference type="SUPFAM" id="SSF46785">
    <property type="entry name" value="Winged helix' DNA-binding domain"/>
    <property type="match status" value="1"/>
</dbReference>
<dbReference type="GO" id="GO:0003677">
    <property type="term" value="F:DNA binding"/>
    <property type="evidence" value="ECO:0007669"/>
    <property type="project" value="UniProtKB-KW"/>
</dbReference>
<keyword evidence="4" id="KW-0238">DNA-binding</keyword>
<name>A0AAQ2ERJ6_PSEO7</name>
<dbReference type="SMART" id="SM00345">
    <property type="entry name" value="HTH_GNTR"/>
    <property type="match status" value="1"/>
</dbReference>